<keyword evidence="2" id="KW-0378">Hydrolase</keyword>
<dbReference type="SMART" id="SM00490">
    <property type="entry name" value="HELICc"/>
    <property type="match status" value="1"/>
</dbReference>
<dbReference type="InterPro" id="IPR027417">
    <property type="entry name" value="P-loop_NTPase"/>
</dbReference>
<reference evidence="6" key="1">
    <citation type="journal article" date="2020" name="Nature">
        <title>Giant virus diversity and host interactions through global metagenomics.</title>
        <authorList>
            <person name="Schulz F."/>
            <person name="Roux S."/>
            <person name="Paez-Espino D."/>
            <person name="Jungbluth S."/>
            <person name="Walsh D.A."/>
            <person name="Denef V.J."/>
            <person name="McMahon K.D."/>
            <person name="Konstantinidis K.T."/>
            <person name="Eloe-Fadrosh E.A."/>
            <person name="Kyrpides N.C."/>
            <person name="Woyke T."/>
        </authorList>
    </citation>
    <scope>NUCLEOTIDE SEQUENCE</scope>
    <source>
        <strain evidence="6">GVMAG-M-3300025860-20</strain>
    </source>
</reference>
<keyword evidence="3" id="KW-0067">ATP-binding</keyword>
<dbReference type="Pfam" id="PF00271">
    <property type="entry name" value="Helicase_C"/>
    <property type="match status" value="1"/>
</dbReference>
<evidence type="ECO:0000256" key="2">
    <source>
        <dbReference type="ARBA" id="ARBA00022801"/>
    </source>
</evidence>
<dbReference type="PANTHER" id="PTHR24031">
    <property type="entry name" value="RNA HELICASE"/>
    <property type="match status" value="1"/>
</dbReference>
<dbReference type="SMART" id="SM00487">
    <property type="entry name" value="DEXDc"/>
    <property type="match status" value="1"/>
</dbReference>
<dbReference type="Pfam" id="PF00270">
    <property type="entry name" value="DEAD"/>
    <property type="match status" value="1"/>
</dbReference>
<dbReference type="Gene3D" id="3.40.50.300">
    <property type="entry name" value="P-loop containing nucleotide triphosphate hydrolases"/>
    <property type="match status" value="2"/>
</dbReference>
<evidence type="ECO:0000259" key="5">
    <source>
        <dbReference type="PROSITE" id="PS51194"/>
    </source>
</evidence>
<dbReference type="GO" id="GO:0003676">
    <property type="term" value="F:nucleic acid binding"/>
    <property type="evidence" value="ECO:0007669"/>
    <property type="project" value="InterPro"/>
</dbReference>
<feature type="domain" description="Helicase C-terminal" evidence="5">
    <location>
        <begin position="316"/>
        <end position="468"/>
    </location>
</feature>
<dbReference type="PROSITE" id="PS51194">
    <property type="entry name" value="HELICASE_CTER"/>
    <property type="match status" value="1"/>
</dbReference>
<evidence type="ECO:0000256" key="1">
    <source>
        <dbReference type="ARBA" id="ARBA00022741"/>
    </source>
</evidence>
<organism evidence="6">
    <name type="scientific">viral metagenome</name>
    <dbReference type="NCBI Taxonomy" id="1070528"/>
    <lineage>
        <taxon>unclassified sequences</taxon>
        <taxon>metagenomes</taxon>
        <taxon>organismal metagenomes</taxon>
    </lineage>
</organism>
<accession>A0A6C0J837</accession>
<dbReference type="AlphaFoldDB" id="A0A6C0J837"/>
<proteinExistence type="predicted"/>
<keyword evidence="1" id="KW-0547">Nucleotide-binding</keyword>
<dbReference type="GO" id="GO:0005524">
    <property type="term" value="F:ATP binding"/>
    <property type="evidence" value="ECO:0007669"/>
    <property type="project" value="UniProtKB-KW"/>
</dbReference>
<dbReference type="PROSITE" id="PS51192">
    <property type="entry name" value="HELICASE_ATP_BIND_1"/>
    <property type="match status" value="1"/>
</dbReference>
<dbReference type="CDD" id="cd18787">
    <property type="entry name" value="SF2_C_DEAD"/>
    <property type="match status" value="1"/>
</dbReference>
<evidence type="ECO:0000259" key="4">
    <source>
        <dbReference type="PROSITE" id="PS51192"/>
    </source>
</evidence>
<evidence type="ECO:0008006" key="7">
    <source>
        <dbReference type="Google" id="ProtNLM"/>
    </source>
</evidence>
<dbReference type="InterPro" id="IPR001650">
    <property type="entry name" value="Helicase_C-like"/>
</dbReference>
<dbReference type="SUPFAM" id="SSF52540">
    <property type="entry name" value="P-loop containing nucleoside triphosphate hydrolases"/>
    <property type="match status" value="1"/>
</dbReference>
<dbReference type="InterPro" id="IPR011545">
    <property type="entry name" value="DEAD/DEAH_box_helicase_dom"/>
</dbReference>
<sequence length="468" mass="52637">MDVITKTDSIYVQNKNIITYEDFEDMPMFTSELDNMESLLHGIMNYGFQRPSLIQERGIVPLYKGKNLIAQSQSGTGKTGTFVVGSLSRLEPNLKHVQIVVIAPTHELATQTHHVYSEIAKYIFPDEEGKPKGSGVKQAITLCVGKQVSSEDNIRSIKNGTRIIIGTPGRIHHMISHQIRVGRSSKSVSLIDPKYCKMLILDEADLLLTSRDADIIYEISSILDNPNSRSDYLQLGIFSATFNSDDTLDEARKLCIPKYDAIKQEGGDWTKEKGAPEQILLQPDKLTLEGIVQYYFDLECANDSFNEKAEFIKSLNQEQMIPTCIIYVNSSDTAEHLKETLISGGMACECIYGGLPSVKRLQITDAFRKSVIRILISTDLLARGFDVRQVSLVINFDLPYVYDAKNAQINQQRVADYLHRIGRSGRWGRKGVAINLIATASDHTRKEIIEERYGVKMMELPEDVTNIY</sequence>
<feature type="domain" description="Helicase ATP-binding" evidence="4">
    <location>
        <begin position="59"/>
        <end position="260"/>
    </location>
</feature>
<evidence type="ECO:0000313" key="6">
    <source>
        <dbReference type="EMBL" id="QHU00697.1"/>
    </source>
</evidence>
<protein>
    <recommendedName>
        <fullName evidence="7">Helicase</fullName>
    </recommendedName>
</protein>
<name>A0A6C0J837_9ZZZZ</name>
<dbReference type="GO" id="GO:0016787">
    <property type="term" value="F:hydrolase activity"/>
    <property type="evidence" value="ECO:0007669"/>
    <property type="project" value="UniProtKB-KW"/>
</dbReference>
<dbReference type="InterPro" id="IPR014001">
    <property type="entry name" value="Helicase_ATP-bd"/>
</dbReference>
<dbReference type="EMBL" id="MN740328">
    <property type="protein sequence ID" value="QHU00697.1"/>
    <property type="molecule type" value="Genomic_DNA"/>
</dbReference>
<evidence type="ECO:0000256" key="3">
    <source>
        <dbReference type="ARBA" id="ARBA00022840"/>
    </source>
</evidence>